<feature type="domain" description="L-asparaginase N-terminal" evidence="3">
    <location>
        <begin position="322"/>
        <end position="430"/>
    </location>
</feature>
<name>A0A8S1IN42_9CHLO</name>
<dbReference type="SMART" id="SM00870">
    <property type="entry name" value="Asparaginase"/>
    <property type="match status" value="1"/>
</dbReference>
<dbReference type="Pfam" id="PF00710">
    <property type="entry name" value="Asparaginase"/>
    <property type="match status" value="2"/>
</dbReference>
<dbReference type="InterPro" id="IPR040919">
    <property type="entry name" value="Asparaginase_C"/>
</dbReference>
<organism evidence="5 6">
    <name type="scientific">Ostreobium quekettii</name>
    <dbReference type="NCBI Taxonomy" id="121088"/>
    <lineage>
        <taxon>Eukaryota</taxon>
        <taxon>Viridiplantae</taxon>
        <taxon>Chlorophyta</taxon>
        <taxon>core chlorophytes</taxon>
        <taxon>Ulvophyceae</taxon>
        <taxon>TCBD clade</taxon>
        <taxon>Bryopsidales</taxon>
        <taxon>Ostreobineae</taxon>
        <taxon>Ostreobiaceae</taxon>
        <taxon>Ostreobium</taxon>
    </lineage>
</organism>
<dbReference type="Gene3D" id="3.40.50.1170">
    <property type="entry name" value="L-asparaginase, N-terminal domain"/>
    <property type="match status" value="2"/>
</dbReference>
<evidence type="ECO:0000259" key="3">
    <source>
        <dbReference type="Pfam" id="PF00710"/>
    </source>
</evidence>
<accession>A0A8S1IN42</accession>
<dbReference type="Proteomes" id="UP000708148">
    <property type="component" value="Unassembled WGS sequence"/>
</dbReference>
<sequence length="571" mass="61738">MPGARHPVAGAALGGPCDLARGTGRFSRRGGATRPARRADAEVTRAAGRGMKKPEVRRADGIAARADRRRCGEEREEDIRRGPLVSRSGRLAVFAWRGKDAEDENGAGGPAGPPAVPVVESSALTEMQAPVAPAVAANGAVATRRRSPPASKSAAPTARRRSKEKGSNTQGSSSPMLMITKPLPKVLIIHCGGTLGMDPERSYEADQEGVHLKTGTGGTYGGLKPGDMLENLFHMVPELTAFANLDLHIAFNKDSCRVGPPEWMKIAKILHKNRSLYDAFLVELRCSLERHSAFVLGVVPMIPRPNGRGAASIPEFQPHSWVVHGTDTLAYTASALSLMLLGFRKPVILTGSQLPLLMPRSDARQNLLDSMTCATAPYTPPYVNLQEVAVCFGGRLMRGNRTQKVNSSAYQAFESPSYPVLATLGVDVDWDLRYLLKAEGVYRPRFKLDPRVIRIPIVPGSNPRMAYGDLTERGVRGVVLEAFGVGNMPDTKKDGWMSWLKHQRKKGLQVYLASQCVNGPLHPELYRSGSLALELGVEAGPQMTPECAVVKTMMCLCYRDIPLGVPLAGEM</sequence>
<feature type="domain" description="Asparaginase/glutaminase C-terminal" evidence="4">
    <location>
        <begin position="451"/>
        <end position="556"/>
    </location>
</feature>
<gene>
    <name evidence="5" type="ORF">OSTQU699_LOCUS1870</name>
</gene>
<dbReference type="SUPFAM" id="SSF53774">
    <property type="entry name" value="Glutaminase/Asparaginase"/>
    <property type="match status" value="2"/>
</dbReference>
<reference evidence="5" key="1">
    <citation type="submission" date="2020-12" db="EMBL/GenBank/DDBJ databases">
        <authorList>
            <person name="Iha C."/>
        </authorList>
    </citation>
    <scope>NUCLEOTIDE SEQUENCE</scope>
</reference>
<feature type="region of interest" description="Disordered" evidence="2">
    <location>
        <begin position="1"/>
        <end position="78"/>
    </location>
</feature>
<keyword evidence="6" id="KW-1185">Reference proteome</keyword>
<dbReference type="EC" id="3.5.1.1" evidence="1"/>
<feature type="region of interest" description="Disordered" evidence="2">
    <location>
        <begin position="138"/>
        <end position="177"/>
    </location>
</feature>
<dbReference type="PROSITE" id="PS51732">
    <property type="entry name" value="ASN_GLN_ASE_3"/>
    <property type="match status" value="1"/>
</dbReference>
<dbReference type="InterPro" id="IPR041725">
    <property type="entry name" value="L-asparaginase_I"/>
</dbReference>
<feature type="compositionally biased region" description="Low complexity" evidence="2">
    <location>
        <begin position="138"/>
        <end position="157"/>
    </location>
</feature>
<dbReference type="OrthoDB" id="542841at2759"/>
<protein>
    <recommendedName>
        <fullName evidence="1">asparaginase</fullName>
        <ecNumber evidence="1">3.5.1.1</ecNumber>
    </recommendedName>
</protein>
<evidence type="ECO:0000259" key="4">
    <source>
        <dbReference type="Pfam" id="PF17763"/>
    </source>
</evidence>
<dbReference type="InterPro" id="IPR027474">
    <property type="entry name" value="L-asparaginase_N"/>
</dbReference>
<dbReference type="PANTHER" id="PTHR11707:SF28">
    <property type="entry name" value="60 KDA LYSOPHOSPHOLIPASE"/>
    <property type="match status" value="1"/>
</dbReference>
<dbReference type="GO" id="GO:0009066">
    <property type="term" value="P:aspartate family amino acid metabolic process"/>
    <property type="evidence" value="ECO:0007669"/>
    <property type="project" value="UniProtKB-ARBA"/>
</dbReference>
<dbReference type="Gene3D" id="3.40.50.40">
    <property type="match status" value="1"/>
</dbReference>
<dbReference type="PIRSF" id="PIRSF500176">
    <property type="entry name" value="L_ASNase"/>
    <property type="match status" value="1"/>
</dbReference>
<feature type="domain" description="L-asparaginase N-terminal" evidence="3">
    <location>
        <begin position="185"/>
        <end position="282"/>
    </location>
</feature>
<dbReference type="CDD" id="cd08963">
    <property type="entry name" value="L-asparaginase_I"/>
    <property type="match status" value="1"/>
</dbReference>
<dbReference type="InterPro" id="IPR036152">
    <property type="entry name" value="Asp/glu_Ase-like_sf"/>
</dbReference>
<dbReference type="PRINTS" id="PR00139">
    <property type="entry name" value="ASNGLNASE"/>
</dbReference>
<dbReference type="EMBL" id="CAJHUC010000488">
    <property type="protein sequence ID" value="CAD7696510.1"/>
    <property type="molecule type" value="Genomic_DNA"/>
</dbReference>
<comment type="caution">
    <text evidence="5">The sequence shown here is derived from an EMBL/GenBank/DDBJ whole genome shotgun (WGS) entry which is preliminary data.</text>
</comment>
<dbReference type="InterPro" id="IPR027473">
    <property type="entry name" value="L-asparaginase_C"/>
</dbReference>
<evidence type="ECO:0000313" key="6">
    <source>
        <dbReference type="Proteomes" id="UP000708148"/>
    </source>
</evidence>
<dbReference type="AlphaFoldDB" id="A0A8S1IN42"/>
<feature type="compositionally biased region" description="Basic and acidic residues" evidence="2">
    <location>
        <begin position="52"/>
        <end position="78"/>
    </location>
</feature>
<evidence type="ECO:0000256" key="1">
    <source>
        <dbReference type="ARBA" id="ARBA00012920"/>
    </source>
</evidence>
<dbReference type="GO" id="GO:0004067">
    <property type="term" value="F:asparaginase activity"/>
    <property type="evidence" value="ECO:0007669"/>
    <property type="project" value="UniProtKB-UniRule"/>
</dbReference>
<dbReference type="PIRSF" id="PIRSF001220">
    <property type="entry name" value="L-ASNase_gatD"/>
    <property type="match status" value="1"/>
</dbReference>
<dbReference type="InterPro" id="IPR006034">
    <property type="entry name" value="Asparaginase/glutaminase-like"/>
</dbReference>
<dbReference type="Pfam" id="PF17763">
    <property type="entry name" value="Asparaginase_C"/>
    <property type="match status" value="1"/>
</dbReference>
<proteinExistence type="predicted"/>
<evidence type="ECO:0000313" key="5">
    <source>
        <dbReference type="EMBL" id="CAD7696510.1"/>
    </source>
</evidence>
<dbReference type="PANTHER" id="PTHR11707">
    <property type="entry name" value="L-ASPARAGINASE"/>
    <property type="match status" value="1"/>
</dbReference>
<evidence type="ECO:0000256" key="2">
    <source>
        <dbReference type="SAM" id="MobiDB-lite"/>
    </source>
</evidence>
<dbReference type="InterPro" id="IPR037152">
    <property type="entry name" value="L-asparaginase_N_sf"/>
</dbReference>